<protein>
    <submittedName>
        <fullName evidence="2">Alpha/beta hydrolase</fullName>
    </submittedName>
</protein>
<comment type="caution">
    <text evidence="2">The sequence shown here is derived from an EMBL/GenBank/DDBJ whole genome shotgun (WGS) entry which is preliminary data.</text>
</comment>
<evidence type="ECO:0000313" key="3">
    <source>
        <dbReference type="Proteomes" id="UP000709466"/>
    </source>
</evidence>
<evidence type="ECO:0000313" key="2">
    <source>
        <dbReference type="EMBL" id="NIY71126.1"/>
    </source>
</evidence>
<evidence type="ECO:0000259" key="1">
    <source>
        <dbReference type="Pfam" id="PF12146"/>
    </source>
</evidence>
<dbReference type="Pfam" id="PF12146">
    <property type="entry name" value="Hydrolase_4"/>
    <property type="match status" value="1"/>
</dbReference>
<dbReference type="EMBL" id="JAATOP010000001">
    <property type="protein sequence ID" value="NIY71126.1"/>
    <property type="molecule type" value="Genomic_DNA"/>
</dbReference>
<dbReference type="GO" id="GO:0016787">
    <property type="term" value="F:hydrolase activity"/>
    <property type="evidence" value="ECO:0007669"/>
    <property type="project" value="UniProtKB-KW"/>
</dbReference>
<sequence>MMTAAPFYSDVAEGPDGGQAAWVVTSDGCRIRIGHWTGADVKGTILIFPGRTEYIEKYGRDAAVFLDKGYATVAIDWRGQGIADRLIPNAALGHVESFRDYQHDVAATVRYAEEAGLPRPYFLLGHSMGGCIGLRSLHEGLDVKAAAFSAPMWGIQMAAALRPVAWSISSLSRGIGLSHLLAPGQQIETYLARAEFELNTLTSDRDSFDYMRRQVMEHPDLSLGGPSLQWLNEALVEMKNLHRLPPPHYPTVTFVGTDEQIVCPTRIHRYMERWQGGDLTVIQGGRHEILMEKPETRMMVIDRICAHFDHYAENSFDCSQSEIA</sequence>
<proteinExistence type="predicted"/>
<dbReference type="InterPro" id="IPR022742">
    <property type="entry name" value="Hydrolase_4"/>
</dbReference>
<reference evidence="2 3" key="1">
    <citation type="submission" date="2020-03" db="EMBL/GenBank/DDBJ databases">
        <title>Bacterial isolates of synthetic phycosphere.</title>
        <authorList>
            <person name="Fu H."/>
            <person name="Moran M.A."/>
        </authorList>
    </citation>
    <scope>NUCLEOTIDE SEQUENCE [LARGE SCALE GENOMIC DNA]</scope>
    <source>
        <strain evidence="2 3">HF1</strain>
    </source>
</reference>
<gene>
    <name evidence="2" type="ORF">HCZ30_01605</name>
</gene>
<organism evidence="2 3">
    <name type="scientific">Marivivens donghaensis</name>
    <dbReference type="NCBI Taxonomy" id="1699413"/>
    <lineage>
        <taxon>Bacteria</taxon>
        <taxon>Pseudomonadati</taxon>
        <taxon>Pseudomonadota</taxon>
        <taxon>Alphaproteobacteria</taxon>
        <taxon>Rhodobacterales</taxon>
        <taxon>Paracoccaceae</taxon>
        <taxon>Marivivens group</taxon>
        <taxon>Marivivens</taxon>
    </lineage>
</organism>
<keyword evidence="2" id="KW-0378">Hydrolase</keyword>
<dbReference type="InterPro" id="IPR051044">
    <property type="entry name" value="MAG_DAG_Lipase"/>
</dbReference>
<dbReference type="Proteomes" id="UP000709466">
    <property type="component" value="Unassembled WGS sequence"/>
</dbReference>
<dbReference type="SUPFAM" id="SSF53474">
    <property type="entry name" value="alpha/beta-Hydrolases"/>
    <property type="match status" value="1"/>
</dbReference>
<feature type="domain" description="Serine aminopeptidase S33" evidence="1">
    <location>
        <begin position="40"/>
        <end position="293"/>
    </location>
</feature>
<dbReference type="InterPro" id="IPR029058">
    <property type="entry name" value="AB_hydrolase_fold"/>
</dbReference>
<dbReference type="Gene3D" id="3.40.50.1820">
    <property type="entry name" value="alpha/beta hydrolase"/>
    <property type="match status" value="1"/>
</dbReference>
<accession>A0ABX0VTF1</accession>
<keyword evidence="3" id="KW-1185">Reference proteome</keyword>
<name>A0ABX0VTF1_9RHOB</name>
<dbReference type="PANTHER" id="PTHR11614">
    <property type="entry name" value="PHOSPHOLIPASE-RELATED"/>
    <property type="match status" value="1"/>
</dbReference>